<evidence type="ECO:0000256" key="8">
    <source>
        <dbReference type="SAM" id="Phobius"/>
    </source>
</evidence>
<dbReference type="PANTHER" id="PTHR30413">
    <property type="entry name" value="INNER MEMBRANE TRANSPORT PERMEASE"/>
    <property type="match status" value="1"/>
</dbReference>
<feature type="transmembrane region" description="Helical" evidence="8">
    <location>
        <begin position="51"/>
        <end position="69"/>
    </location>
</feature>
<evidence type="ECO:0000256" key="1">
    <source>
        <dbReference type="ARBA" id="ARBA00004429"/>
    </source>
</evidence>
<dbReference type="EMBL" id="MW000469">
    <property type="protein sequence ID" value="QOL00439.1"/>
    <property type="molecule type" value="Genomic_DNA"/>
</dbReference>
<evidence type="ECO:0000259" key="9">
    <source>
        <dbReference type="PROSITE" id="PS51012"/>
    </source>
</evidence>
<feature type="transmembrane region" description="Helical" evidence="8">
    <location>
        <begin position="214"/>
        <end position="232"/>
    </location>
</feature>
<feature type="transmembrane region" description="Helical" evidence="8">
    <location>
        <begin position="76"/>
        <end position="98"/>
    </location>
</feature>
<keyword evidence="7 8" id="KW-0472">Membrane</keyword>
<dbReference type="InterPro" id="IPR013525">
    <property type="entry name" value="ABC2_TM"/>
</dbReference>
<dbReference type="AlphaFoldDB" id="A0A7L9QC01"/>
<evidence type="ECO:0000256" key="3">
    <source>
        <dbReference type="ARBA" id="ARBA00022475"/>
    </source>
</evidence>
<dbReference type="GO" id="GO:0005886">
    <property type="term" value="C:plasma membrane"/>
    <property type="evidence" value="ECO:0007669"/>
    <property type="project" value="UniProtKB-SubCell"/>
</dbReference>
<keyword evidence="4" id="KW-0997">Cell inner membrane</keyword>
<evidence type="ECO:0000256" key="5">
    <source>
        <dbReference type="ARBA" id="ARBA00022692"/>
    </source>
</evidence>
<sequence length="271" mass="29854">MHIALQLPAAVRDFSPLERFAGVVRVLAARNLKGRYRGSILGVYWSLGNPLFMTAIYTAIFGAAFAKYYHNNTWDYVLACFSGLAVLNFFAQTTAQALPSLVSNGALVNKLPLPLSAFPVSVVAANLFQFAVGTFPVLAIVTLVLTRDLTHVLWMIVPSIALLMVTTGFSLVLATLYVFFRDLAYLYELFTFGIWMTTPIFYPADVVPERLRVIFAFNPLSSIITSVRSIAFDPARPSLHLLGLSLLVGVVVLLAGAGVFRWQQHAFMDLI</sequence>
<proteinExistence type="predicted"/>
<feature type="transmembrane region" description="Helical" evidence="8">
    <location>
        <begin position="184"/>
        <end position="202"/>
    </location>
</feature>
<dbReference type="Pfam" id="PF01061">
    <property type="entry name" value="ABC2_membrane"/>
    <property type="match status" value="1"/>
</dbReference>
<dbReference type="InterPro" id="IPR047817">
    <property type="entry name" value="ABC2_TM_bact-type"/>
</dbReference>
<accession>A0A7L9QC01</accession>
<feature type="transmembrane region" description="Helical" evidence="8">
    <location>
        <begin position="118"/>
        <end position="145"/>
    </location>
</feature>
<keyword evidence="2" id="KW-0813">Transport</keyword>
<feature type="transmembrane region" description="Helical" evidence="8">
    <location>
        <begin position="152"/>
        <end position="178"/>
    </location>
</feature>
<evidence type="ECO:0000313" key="10">
    <source>
        <dbReference type="EMBL" id="QOL00439.1"/>
    </source>
</evidence>
<dbReference type="PANTHER" id="PTHR30413:SF8">
    <property type="entry name" value="TRANSPORT PERMEASE PROTEIN"/>
    <property type="match status" value="1"/>
</dbReference>
<comment type="subcellular location">
    <subcellularLocation>
        <location evidence="1">Cell inner membrane</location>
        <topology evidence="1">Multi-pass membrane protein</topology>
    </subcellularLocation>
</comment>
<evidence type="ECO:0000256" key="2">
    <source>
        <dbReference type="ARBA" id="ARBA00022448"/>
    </source>
</evidence>
<evidence type="ECO:0000256" key="4">
    <source>
        <dbReference type="ARBA" id="ARBA00022519"/>
    </source>
</evidence>
<dbReference type="GO" id="GO:0140359">
    <property type="term" value="F:ABC-type transporter activity"/>
    <property type="evidence" value="ECO:0007669"/>
    <property type="project" value="InterPro"/>
</dbReference>
<name>A0A7L9QC01_9ZZZZ</name>
<keyword evidence="6 8" id="KW-1133">Transmembrane helix</keyword>
<feature type="transmembrane region" description="Helical" evidence="8">
    <location>
        <begin position="238"/>
        <end position="260"/>
    </location>
</feature>
<keyword evidence="5 8" id="KW-0812">Transmembrane</keyword>
<protein>
    <submittedName>
        <fullName evidence="10">Teichoic acid translocation permease protein TagG</fullName>
    </submittedName>
</protein>
<evidence type="ECO:0000256" key="6">
    <source>
        <dbReference type="ARBA" id="ARBA00022989"/>
    </source>
</evidence>
<feature type="domain" description="ABC transmembrane type-2" evidence="9">
    <location>
        <begin position="41"/>
        <end position="263"/>
    </location>
</feature>
<evidence type="ECO:0000256" key="7">
    <source>
        <dbReference type="ARBA" id="ARBA00023136"/>
    </source>
</evidence>
<reference evidence="10" key="1">
    <citation type="submission" date="2020-09" db="EMBL/GenBank/DDBJ databases">
        <title>A new high-throughput screening method to detect antimicrobial volatiles from metagenomic clone libraries.</title>
        <authorList>
            <person name="Stocker F."/>
            <person name="Obermeier M."/>
            <person name="Resch K."/>
            <person name="Berg G."/>
            <person name="Mueller Bogota C.A."/>
        </authorList>
    </citation>
    <scope>NUCLEOTIDE SEQUENCE</scope>
</reference>
<dbReference type="GO" id="GO:0015920">
    <property type="term" value="P:lipopolysaccharide transport"/>
    <property type="evidence" value="ECO:0007669"/>
    <property type="project" value="TreeGrafter"/>
</dbReference>
<organism evidence="10">
    <name type="scientific">uncultured organism</name>
    <dbReference type="NCBI Taxonomy" id="155900"/>
    <lineage>
        <taxon>unclassified sequences</taxon>
        <taxon>environmental samples</taxon>
    </lineage>
</organism>
<dbReference type="PROSITE" id="PS51012">
    <property type="entry name" value="ABC_TM2"/>
    <property type="match status" value="1"/>
</dbReference>
<keyword evidence="3" id="KW-1003">Cell membrane</keyword>
<gene>
    <name evidence="10" type="primary">tagG_1</name>
</gene>